<feature type="region of interest" description="Disordered" evidence="1">
    <location>
        <begin position="1"/>
        <end position="20"/>
    </location>
</feature>
<dbReference type="AlphaFoldDB" id="A0A512BY66"/>
<evidence type="ECO:0000313" key="2">
    <source>
        <dbReference type="EMBL" id="GEO16901.1"/>
    </source>
</evidence>
<reference evidence="2 3" key="1">
    <citation type="submission" date="2019-07" db="EMBL/GenBank/DDBJ databases">
        <title>Whole genome shotgun sequence of Microvirga aerophila NBRC 106136.</title>
        <authorList>
            <person name="Hosoyama A."/>
            <person name="Uohara A."/>
            <person name="Ohji S."/>
            <person name="Ichikawa N."/>
        </authorList>
    </citation>
    <scope>NUCLEOTIDE SEQUENCE [LARGE SCALE GENOMIC DNA]</scope>
    <source>
        <strain evidence="2 3">NBRC 106136</strain>
    </source>
</reference>
<accession>A0A512BY66</accession>
<dbReference type="EMBL" id="BJYU01000079">
    <property type="protein sequence ID" value="GEO16901.1"/>
    <property type="molecule type" value="Genomic_DNA"/>
</dbReference>
<evidence type="ECO:0000313" key="3">
    <source>
        <dbReference type="Proteomes" id="UP000321085"/>
    </source>
</evidence>
<comment type="caution">
    <text evidence="2">The sequence shown here is derived from an EMBL/GenBank/DDBJ whole genome shotgun (WGS) entry which is preliminary data.</text>
</comment>
<protein>
    <submittedName>
        <fullName evidence="2">Uncharacterized protein</fullName>
    </submittedName>
</protein>
<sequence length="128" mass="14203">MLTRPDLTRDEPNKASEQGGLYHPVANTLNAESLAQGAALLNHTRLYNSEPRICVSIVPVGVFYLVDKGVLKGIVRPVGRDLKLYGLGQQAIWTRTPFLLINVPTQKNRPRVPSPFKPRICDKGCVQQ</sequence>
<evidence type="ECO:0000256" key="1">
    <source>
        <dbReference type="SAM" id="MobiDB-lite"/>
    </source>
</evidence>
<proteinExistence type="predicted"/>
<feature type="compositionally biased region" description="Basic and acidic residues" evidence="1">
    <location>
        <begin position="1"/>
        <end position="14"/>
    </location>
</feature>
<organism evidence="2 3">
    <name type="scientific">Microvirga aerophila</name>
    <dbReference type="NCBI Taxonomy" id="670291"/>
    <lineage>
        <taxon>Bacteria</taxon>
        <taxon>Pseudomonadati</taxon>
        <taxon>Pseudomonadota</taxon>
        <taxon>Alphaproteobacteria</taxon>
        <taxon>Hyphomicrobiales</taxon>
        <taxon>Methylobacteriaceae</taxon>
        <taxon>Microvirga</taxon>
    </lineage>
</organism>
<gene>
    <name evidence="2" type="ORF">MAE02_45970</name>
</gene>
<keyword evidence="3" id="KW-1185">Reference proteome</keyword>
<dbReference type="Proteomes" id="UP000321085">
    <property type="component" value="Unassembled WGS sequence"/>
</dbReference>
<name>A0A512BY66_9HYPH</name>